<comment type="subcellular location">
    <subcellularLocation>
        <location evidence="1 9">Cell inner membrane</location>
        <topology evidence="1 9">Multi-pass membrane protein</topology>
    </subcellularLocation>
</comment>
<feature type="transmembrane region" description="Helical" evidence="9">
    <location>
        <begin position="119"/>
        <end position="138"/>
    </location>
</feature>
<evidence type="ECO:0000256" key="9">
    <source>
        <dbReference type="RuleBase" id="RU367149"/>
    </source>
</evidence>
<dbReference type="RefSeq" id="WP_072063162.1">
    <property type="nucleotide sequence ID" value="NZ_CP059690.1"/>
</dbReference>
<feature type="transmembrane region" description="Helical" evidence="9">
    <location>
        <begin position="273"/>
        <end position="298"/>
    </location>
</feature>
<dbReference type="PANTHER" id="PTHR46997">
    <property type="entry name" value="LOW AFFINITY TRYPTOPHAN PERMEASE-RELATED"/>
    <property type="match status" value="1"/>
</dbReference>
<feature type="transmembrane region" description="Helical" evidence="9">
    <location>
        <begin position="376"/>
        <end position="396"/>
    </location>
</feature>
<feature type="transmembrane region" description="Helical" evidence="9">
    <location>
        <begin position="216"/>
        <end position="235"/>
    </location>
</feature>
<dbReference type="NCBIfam" id="TIGR00837">
    <property type="entry name" value="araaP"/>
    <property type="match status" value="1"/>
</dbReference>
<feature type="transmembrane region" description="Helical" evidence="9">
    <location>
        <begin position="150"/>
        <end position="168"/>
    </location>
</feature>
<gene>
    <name evidence="10" type="primary">tyrP</name>
    <name evidence="10" type="ORF">BN1804_00945</name>
</gene>
<dbReference type="Gene3D" id="1.20.1740.10">
    <property type="entry name" value="Amino acid/polyamine transporter I"/>
    <property type="match status" value="1"/>
</dbReference>
<dbReference type="InterPro" id="IPR013059">
    <property type="entry name" value="Trp_tyr_transpt"/>
</dbReference>
<evidence type="ECO:0000256" key="5">
    <source>
        <dbReference type="ARBA" id="ARBA00022692"/>
    </source>
</evidence>
<name>A0A0G4Q3Z8_9GAMM</name>
<evidence type="ECO:0000256" key="4">
    <source>
        <dbReference type="ARBA" id="ARBA00022519"/>
    </source>
</evidence>
<feature type="transmembrane region" description="Helical" evidence="9">
    <location>
        <begin position="75"/>
        <end position="99"/>
    </location>
</feature>
<dbReference type="NCBIfam" id="NF011711">
    <property type="entry name" value="PRK15132.1"/>
    <property type="match status" value="1"/>
</dbReference>
<keyword evidence="7 9" id="KW-1133">Transmembrane helix</keyword>
<feature type="transmembrane region" description="Helical" evidence="9">
    <location>
        <begin position="180"/>
        <end position="204"/>
    </location>
</feature>
<dbReference type="PANTHER" id="PTHR46997:SF2">
    <property type="entry name" value="TYROSINE-SPECIFIC TRANSPORT SYSTEM"/>
    <property type="match status" value="1"/>
</dbReference>
<feature type="transmembrane region" description="Helical" evidence="9">
    <location>
        <begin position="335"/>
        <end position="356"/>
    </location>
</feature>
<evidence type="ECO:0000256" key="2">
    <source>
        <dbReference type="ARBA" id="ARBA00022448"/>
    </source>
</evidence>
<feature type="transmembrane region" description="Helical" evidence="9">
    <location>
        <begin position="7"/>
        <end position="31"/>
    </location>
</feature>
<keyword evidence="4 9" id="KW-0997">Cell inner membrane</keyword>
<accession>A0A0G4Q3Z8</accession>
<keyword evidence="8 9" id="KW-0472">Membrane</keyword>
<feature type="transmembrane region" description="Helical" evidence="9">
    <location>
        <begin position="310"/>
        <end position="329"/>
    </location>
</feature>
<keyword evidence="6 9" id="KW-0029">Amino-acid transport</keyword>
<proteinExistence type="inferred from homology"/>
<organism evidence="10 11">
    <name type="scientific">Proteus penneri</name>
    <dbReference type="NCBI Taxonomy" id="102862"/>
    <lineage>
        <taxon>Bacteria</taxon>
        <taxon>Pseudomonadati</taxon>
        <taxon>Pseudomonadota</taxon>
        <taxon>Gammaproteobacteria</taxon>
        <taxon>Enterobacterales</taxon>
        <taxon>Morganellaceae</taxon>
        <taxon>Proteus</taxon>
    </lineage>
</organism>
<dbReference type="GO" id="GO:0015173">
    <property type="term" value="F:aromatic amino acid transmembrane transporter activity"/>
    <property type="evidence" value="ECO:0007669"/>
    <property type="project" value="UniProtKB-UniRule"/>
</dbReference>
<evidence type="ECO:0000256" key="7">
    <source>
        <dbReference type="ARBA" id="ARBA00022989"/>
    </source>
</evidence>
<dbReference type="PRINTS" id="PR00166">
    <property type="entry name" value="AROAAPRMEASE"/>
</dbReference>
<evidence type="ECO:0000313" key="10">
    <source>
        <dbReference type="EMBL" id="CRL60389.1"/>
    </source>
</evidence>
<dbReference type="Proteomes" id="UP000183920">
    <property type="component" value="Unassembled WGS sequence"/>
</dbReference>
<dbReference type="AlphaFoldDB" id="A0A0G4Q3Z8"/>
<keyword evidence="5 9" id="KW-0812">Transmembrane</keyword>
<evidence type="ECO:0000313" key="11">
    <source>
        <dbReference type="Proteomes" id="UP000183920"/>
    </source>
</evidence>
<sequence length="403" mass="42802">MKNRTIGSVFIVAGTTIGAGMLAMPLAAVGIGFSTMMLLLIGLWLLMSYTALLLVEVYQYNDPHTGLGSIAKRYLGIGGQVITGLALLLLMYALTTAYISGAGELLSSTLSSWIGHKLSVTQGIIIFTVIGGAVVGIGTTSVDIINRLLFTAKVFFLIFMLIVMLPHVESVNLTSMPVAYGLVLSAIPVIFTSFGFHGSVPSIVSYMNGDIKKLRIIFITGSAIPLIAYILWQMATLGAIPTNTFMGIMAQQSGLNGLLTAIRDVVATPRVNIAVNLFAALALATSFLGVALGLFDYLADLFKRSNRATGRMQSSLLTFVPPLVCALYFPNFVQALAYAAIALSILALLLPALLVWKVRQEQNSVDKYKVKGGNGALGIVFICGLVVIGIQVAITFDVLPQVG</sequence>
<evidence type="ECO:0000256" key="6">
    <source>
        <dbReference type="ARBA" id="ARBA00022970"/>
    </source>
</evidence>
<dbReference type="EMBL" id="CVRY01000002">
    <property type="protein sequence ID" value="CRL60389.1"/>
    <property type="molecule type" value="Genomic_DNA"/>
</dbReference>
<dbReference type="InterPro" id="IPR018227">
    <property type="entry name" value="Amino_acid_transport_2"/>
</dbReference>
<keyword evidence="3 9" id="KW-1003">Cell membrane</keyword>
<dbReference type="GO" id="GO:0005886">
    <property type="term" value="C:plasma membrane"/>
    <property type="evidence" value="ECO:0007669"/>
    <property type="project" value="UniProtKB-SubCell"/>
</dbReference>
<evidence type="ECO:0000256" key="1">
    <source>
        <dbReference type="ARBA" id="ARBA00004429"/>
    </source>
</evidence>
<protein>
    <recommendedName>
        <fullName evidence="9">Aromatic amino acid permease</fullName>
    </recommendedName>
</protein>
<evidence type="ECO:0000256" key="8">
    <source>
        <dbReference type="ARBA" id="ARBA00023136"/>
    </source>
</evidence>
<dbReference type="Pfam" id="PF03222">
    <property type="entry name" value="Trp_Tyr_perm"/>
    <property type="match status" value="1"/>
</dbReference>
<dbReference type="GO" id="GO:0003333">
    <property type="term" value="P:amino acid transmembrane transport"/>
    <property type="evidence" value="ECO:0007669"/>
    <property type="project" value="InterPro"/>
</dbReference>
<evidence type="ECO:0000256" key="3">
    <source>
        <dbReference type="ARBA" id="ARBA00022475"/>
    </source>
</evidence>
<dbReference type="GeneID" id="76523422"/>
<comment type="similarity">
    <text evidence="9">Belongs to the amino acid/polyamine transporter 2 family. Mtr/TnaB/TyrP permease subfamily.</text>
</comment>
<keyword evidence="2 9" id="KW-0813">Transport</keyword>
<comment type="function">
    <text evidence="9">Involved in transporting aromatic amino acids across the cytoplasmic membrane.</text>
</comment>
<feature type="transmembrane region" description="Helical" evidence="9">
    <location>
        <begin position="37"/>
        <end position="55"/>
    </location>
</feature>
<reference evidence="11" key="1">
    <citation type="submission" date="2015-06" db="EMBL/GenBank/DDBJ databases">
        <authorList>
            <person name="Urmite Genomes"/>
        </authorList>
    </citation>
    <scope>NUCLEOTIDE SEQUENCE [LARGE SCALE GENOMIC DNA]</scope>
    <source>
        <strain evidence="11">CSUR P1867</strain>
    </source>
</reference>